<feature type="transmembrane region" description="Helical" evidence="1">
    <location>
        <begin position="59"/>
        <end position="77"/>
    </location>
</feature>
<dbReference type="InterPro" id="IPR007404">
    <property type="entry name" value="YdjM-like"/>
</dbReference>
<dbReference type="OrthoDB" id="200338at2157"/>
<keyword evidence="3" id="KW-1185">Reference proteome</keyword>
<name>F8DD42_HALXS</name>
<feature type="transmembrane region" description="Helical" evidence="1">
    <location>
        <begin position="84"/>
        <end position="103"/>
    </location>
</feature>
<dbReference type="Proteomes" id="UP000006794">
    <property type="component" value="Plasmid pHALXA01"/>
</dbReference>
<geneLocation type="plasmid" evidence="2 3">
    <name>pHALXA01</name>
</geneLocation>
<dbReference type="KEGG" id="hxa:Halxa_0326"/>
<keyword evidence="1" id="KW-1133">Transmembrane helix</keyword>
<keyword evidence="1" id="KW-0472">Membrane</keyword>
<evidence type="ECO:0000256" key="1">
    <source>
        <dbReference type="SAM" id="Phobius"/>
    </source>
</evidence>
<evidence type="ECO:0000313" key="3">
    <source>
        <dbReference type="Proteomes" id="UP000006794"/>
    </source>
</evidence>
<protein>
    <recommendedName>
        <fullName evidence="4">Membrane-bound metal-dependent hydrolase</fullName>
    </recommendedName>
</protein>
<dbReference type="AlphaFoldDB" id="F8DD42"/>
<dbReference type="EMBL" id="CP002840">
    <property type="protein sequence ID" value="AEH38929.1"/>
    <property type="molecule type" value="Genomic_DNA"/>
</dbReference>
<reference evidence="3" key="1">
    <citation type="journal article" date="2012" name="Stand. Genomic Sci.">
        <title>Complete genome sequence of Halopiger xanaduensis type strain (SH-6(T)).</title>
        <authorList>
            <person name="Anderson I."/>
            <person name="Tindall B.J."/>
            <person name="Rohde M."/>
            <person name="Lucas S."/>
            <person name="Han J."/>
            <person name="Lapidus A."/>
            <person name="Cheng J.F."/>
            <person name="Goodwin L."/>
            <person name="Pitluck S."/>
            <person name="Peters L."/>
            <person name="Pati A."/>
            <person name="Mikhailova N."/>
            <person name="Pagani I."/>
            <person name="Teshima H."/>
            <person name="Han C."/>
            <person name="Tapia R."/>
            <person name="Land M."/>
            <person name="Woyke T."/>
            <person name="Klenk H.P."/>
            <person name="Kyrpides N."/>
            <person name="Ivanova N."/>
        </authorList>
    </citation>
    <scope>NUCLEOTIDE SEQUENCE [LARGE SCALE GENOMIC DNA]</scope>
    <source>
        <strain evidence="3">DSM 18323 / JCM 14033 / SH-6</strain>
        <plasmid evidence="3">Plasmid pHALXA01</plasmid>
    </source>
</reference>
<dbReference type="Pfam" id="PF04307">
    <property type="entry name" value="YdjM"/>
    <property type="match status" value="1"/>
</dbReference>
<accession>F8DD42</accession>
<dbReference type="HOGENOM" id="CLU_089194_0_0_2"/>
<dbReference type="GeneID" id="10795197"/>
<dbReference type="RefSeq" id="WP_013875657.1">
    <property type="nucleotide sequence ID" value="NC_015658.1"/>
</dbReference>
<proteinExistence type="predicted"/>
<sequence>MLPWGHLGVGYLVYTVGTRVLLDRPPQGQPVLALALGTQAPDLIDKPLNWWFDVFDGRAIGHSLLTTIPICLLLFLIGKRYDRGGLAVAVSIGVFTHLLGDAWRPLLAGNFEPASYLLWPLFSPPTYPSDSFADHLQQWVAHVQTLQTFPWRHLLFDQFGVQLLLAVVVFTVWALDGFPGARTILDWITRRA</sequence>
<evidence type="ECO:0000313" key="2">
    <source>
        <dbReference type="EMBL" id="AEH38929.1"/>
    </source>
</evidence>
<keyword evidence="2" id="KW-0614">Plasmid</keyword>
<evidence type="ECO:0008006" key="4">
    <source>
        <dbReference type="Google" id="ProtNLM"/>
    </source>
</evidence>
<organism evidence="2 3">
    <name type="scientific">Halopiger xanaduensis (strain DSM 18323 / JCM 14033 / SH-6)</name>
    <dbReference type="NCBI Taxonomy" id="797210"/>
    <lineage>
        <taxon>Archaea</taxon>
        <taxon>Methanobacteriati</taxon>
        <taxon>Methanobacteriota</taxon>
        <taxon>Stenosarchaea group</taxon>
        <taxon>Halobacteria</taxon>
        <taxon>Halobacteriales</taxon>
        <taxon>Natrialbaceae</taxon>
        <taxon>Halopiger</taxon>
    </lineage>
</organism>
<keyword evidence="1" id="KW-0812">Transmembrane</keyword>
<feature type="transmembrane region" description="Helical" evidence="1">
    <location>
        <begin position="159"/>
        <end position="181"/>
    </location>
</feature>
<gene>
    <name evidence="2" type="ordered locus">Halxa_0326</name>
</gene>